<accession>A0ABX1C6J1</accession>
<name>A0ABX1C6J1_9ACTN</name>
<keyword evidence="2" id="KW-1185">Reference proteome</keyword>
<proteinExistence type="predicted"/>
<evidence type="ECO:0000313" key="2">
    <source>
        <dbReference type="Proteomes" id="UP000695264"/>
    </source>
</evidence>
<sequence>MMFLNKIVDPLARTVSRRTGLPVAKVTRVLNAGLPIAAAALAKRRGKKR</sequence>
<gene>
    <name evidence="1" type="ORF">HCK00_18985</name>
</gene>
<reference evidence="1 2" key="1">
    <citation type="submission" date="2020-03" db="EMBL/GenBank/DDBJ databases">
        <title>WGS of actinomycetes isolated from Thailand.</title>
        <authorList>
            <person name="Thawai C."/>
        </authorList>
    </citation>
    <scope>NUCLEOTIDE SEQUENCE [LARGE SCALE GENOMIC DNA]</scope>
    <source>
        <strain evidence="1 2">PLAI 1-29</strain>
    </source>
</reference>
<comment type="caution">
    <text evidence="1">The sequence shown here is derived from an EMBL/GenBank/DDBJ whole genome shotgun (WGS) entry which is preliminary data.</text>
</comment>
<dbReference type="EMBL" id="JAATEN010000015">
    <property type="protein sequence ID" value="NJQ02569.1"/>
    <property type="molecule type" value="Genomic_DNA"/>
</dbReference>
<dbReference type="Proteomes" id="UP000695264">
    <property type="component" value="Unassembled WGS sequence"/>
</dbReference>
<organism evidence="1 2">
    <name type="scientific">Streptomyces zingiberis</name>
    <dbReference type="NCBI Taxonomy" id="2053010"/>
    <lineage>
        <taxon>Bacteria</taxon>
        <taxon>Bacillati</taxon>
        <taxon>Actinomycetota</taxon>
        <taxon>Actinomycetes</taxon>
        <taxon>Kitasatosporales</taxon>
        <taxon>Streptomycetaceae</taxon>
        <taxon>Streptomyces</taxon>
    </lineage>
</organism>
<dbReference type="RefSeq" id="WP_168103194.1">
    <property type="nucleotide sequence ID" value="NZ_JAATEN010000015.1"/>
</dbReference>
<evidence type="ECO:0000313" key="1">
    <source>
        <dbReference type="EMBL" id="NJQ02569.1"/>
    </source>
</evidence>
<protein>
    <submittedName>
        <fullName evidence="1">Uncharacterized protein</fullName>
    </submittedName>
</protein>